<gene>
    <name evidence="4" type="primary">AlNc14C37G3263</name>
    <name evidence="4" type="ORF">ALNC14_037420</name>
</gene>
<evidence type="ECO:0000256" key="2">
    <source>
        <dbReference type="PROSITE-ProRule" id="PRU00023"/>
    </source>
</evidence>
<dbReference type="Pfam" id="PF00612">
    <property type="entry name" value="IQ"/>
    <property type="match status" value="1"/>
</dbReference>
<reference evidence="4" key="2">
    <citation type="submission" date="2011-02" db="EMBL/GenBank/DDBJ databases">
        <authorList>
            <person name="MacLean D."/>
        </authorList>
    </citation>
    <scope>NUCLEOTIDE SEQUENCE</scope>
</reference>
<dbReference type="GO" id="GO:0000062">
    <property type="term" value="F:fatty-acyl-CoA binding"/>
    <property type="evidence" value="ECO:0007669"/>
    <property type="project" value="TreeGrafter"/>
</dbReference>
<dbReference type="EMBL" id="FR824082">
    <property type="protein sequence ID" value="CCA17599.1"/>
    <property type="molecule type" value="Genomic_DNA"/>
</dbReference>
<feature type="compositionally biased region" description="Polar residues" evidence="3">
    <location>
        <begin position="28"/>
        <end position="39"/>
    </location>
</feature>
<dbReference type="InterPro" id="IPR036770">
    <property type="entry name" value="Ankyrin_rpt-contain_sf"/>
</dbReference>
<dbReference type="PROSITE" id="PS50096">
    <property type="entry name" value="IQ"/>
    <property type="match status" value="1"/>
</dbReference>
<evidence type="ECO:0000313" key="4">
    <source>
        <dbReference type="EMBL" id="CCA17599.1"/>
    </source>
</evidence>
<keyword evidence="2" id="KW-0040">ANK repeat</keyword>
<reference evidence="4" key="1">
    <citation type="journal article" date="2011" name="PLoS Biol.">
        <title>Gene gain and loss during evolution of obligate parasitism in the white rust pathogen of Arabidopsis thaliana.</title>
        <authorList>
            <person name="Kemen E."/>
            <person name="Gardiner A."/>
            <person name="Schultz-Larsen T."/>
            <person name="Kemen A.C."/>
            <person name="Balmuth A.L."/>
            <person name="Robert-Seilaniantz A."/>
            <person name="Bailey K."/>
            <person name="Holub E."/>
            <person name="Studholme D.J."/>
            <person name="Maclean D."/>
            <person name="Jones J.D."/>
        </authorList>
    </citation>
    <scope>NUCLEOTIDE SEQUENCE</scope>
</reference>
<evidence type="ECO:0000256" key="3">
    <source>
        <dbReference type="SAM" id="MobiDB-lite"/>
    </source>
</evidence>
<protein>
    <submittedName>
        <fullName evidence="4">Uncharacterized protein AlNc14C37G3263</fullName>
    </submittedName>
</protein>
<dbReference type="HOGENOM" id="CLU_532558_0_0_1"/>
<dbReference type="PROSITE" id="PS50088">
    <property type="entry name" value="ANK_REPEAT"/>
    <property type="match status" value="1"/>
</dbReference>
<dbReference type="Pfam" id="PF12796">
    <property type="entry name" value="Ank_2"/>
    <property type="match status" value="1"/>
</dbReference>
<dbReference type="PANTHER" id="PTHR24119:SF0">
    <property type="entry name" value="ACYL-COA-BINDING DOMAIN-CONTAINING PROTEIN 6"/>
    <property type="match status" value="1"/>
</dbReference>
<proteinExistence type="predicted"/>
<dbReference type="SUPFAM" id="SSF48403">
    <property type="entry name" value="Ankyrin repeat"/>
    <property type="match status" value="1"/>
</dbReference>
<feature type="region of interest" description="Disordered" evidence="3">
    <location>
        <begin position="16"/>
        <end position="41"/>
    </location>
</feature>
<dbReference type="PANTHER" id="PTHR24119">
    <property type="entry name" value="ACYL-COA-BINDING DOMAIN-CONTAINING PROTEIN 6"/>
    <property type="match status" value="1"/>
</dbReference>
<dbReference type="InterPro" id="IPR000048">
    <property type="entry name" value="IQ_motif_EF-hand-BS"/>
</dbReference>
<feature type="repeat" description="ANK" evidence="2">
    <location>
        <begin position="466"/>
        <end position="498"/>
    </location>
</feature>
<dbReference type="SMART" id="SM00248">
    <property type="entry name" value="ANK"/>
    <property type="match status" value="1"/>
</dbReference>
<dbReference type="AlphaFoldDB" id="F0W8Y8"/>
<keyword evidence="1" id="KW-0446">Lipid-binding</keyword>
<evidence type="ECO:0000256" key="1">
    <source>
        <dbReference type="ARBA" id="ARBA00023121"/>
    </source>
</evidence>
<dbReference type="InterPro" id="IPR002110">
    <property type="entry name" value="Ankyrin_rpt"/>
</dbReference>
<accession>F0W8Y8</accession>
<dbReference type="Gene3D" id="1.25.40.20">
    <property type="entry name" value="Ankyrin repeat-containing domain"/>
    <property type="match status" value="1"/>
</dbReference>
<name>F0W8Y8_9STRA</name>
<sequence length="512" mass="58802">MRYEWRRLHHLNDEWNEDSTWRPGTRPDPQTTKTQASRKTNCRIPRLDPVNAEPYSKLQAVKIQAVIRGFLCRKQLPLNAEEPTARRALERLRLPSLSREKTSTPLRDRGTDKRVIGIIPIIEQKNICLQPRRRLERLRAKYRARNEVFLRLHTLLVEQMNAQVNLSVDMISEEGELPPTRTPRRCMSSLEASHRVSSFSLERLCTRQNVSGKQTADYDTFFDMEYGAFTHIRTHLVITRPISTPIRVIQDNPRIVPERELASAWETPSFASITTSRPPRLSLELDTLQRPIRDRDKRLHPPERILQLPAFVMLPTRNSIAREIGQTQAGKYISRQSNPLDILLVHRSRESRVHAPHLAPPMTLKDAINPMSFSFPPKAFGFVASGNTFTIRPPSLAGVFLRPTESKASWVHSPQTEFLHSVSVQIRRNLDPTPDLQAIMSFCRHGKLEEIERAIHTLSMDTKDSAGNTFFLVACQNNQKRIARLLLRHGADINARNVSVWSLETAAIAHFR</sequence>
<organism evidence="4">
    <name type="scientific">Albugo laibachii Nc14</name>
    <dbReference type="NCBI Taxonomy" id="890382"/>
    <lineage>
        <taxon>Eukaryota</taxon>
        <taxon>Sar</taxon>
        <taxon>Stramenopiles</taxon>
        <taxon>Oomycota</taxon>
        <taxon>Peronosporomycetes</taxon>
        <taxon>Albuginales</taxon>
        <taxon>Albuginaceae</taxon>
        <taxon>Albugo</taxon>
    </lineage>
</organism>
<dbReference type="PROSITE" id="PS50297">
    <property type="entry name" value="ANK_REP_REGION"/>
    <property type="match status" value="1"/>
</dbReference>